<proteinExistence type="predicted"/>
<dbReference type="Proteomes" id="UP000018948">
    <property type="component" value="Unassembled WGS sequence"/>
</dbReference>
<organism evidence="1 2">
    <name type="scientific">Phytophthora nicotianae P10297</name>
    <dbReference type="NCBI Taxonomy" id="1317064"/>
    <lineage>
        <taxon>Eukaryota</taxon>
        <taxon>Sar</taxon>
        <taxon>Stramenopiles</taxon>
        <taxon>Oomycota</taxon>
        <taxon>Peronosporomycetes</taxon>
        <taxon>Peronosporales</taxon>
        <taxon>Peronosporaceae</taxon>
        <taxon>Phytophthora</taxon>
    </lineage>
</organism>
<accession>W2YDF4</accession>
<reference evidence="1 2" key="1">
    <citation type="submission" date="2013-11" db="EMBL/GenBank/DDBJ databases">
        <title>The Genome Sequence of Phytophthora parasitica P10297.</title>
        <authorList>
            <consortium name="The Broad Institute Genomics Platform"/>
            <person name="Russ C."/>
            <person name="Tyler B."/>
            <person name="Panabieres F."/>
            <person name="Shan W."/>
            <person name="Tripathy S."/>
            <person name="Grunwald N."/>
            <person name="Machado M."/>
            <person name="Johnson C.S."/>
            <person name="Walker B."/>
            <person name="Young S.K."/>
            <person name="Zeng Q."/>
            <person name="Gargeya S."/>
            <person name="Fitzgerald M."/>
            <person name="Haas B."/>
            <person name="Abouelleil A."/>
            <person name="Allen A.W."/>
            <person name="Alvarado L."/>
            <person name="Arachchi H.M."/>
            <person name="Berlin A.M."/>
            <person name="Chapman S.B."/>
            <person name="Gainer-Dewar J."/>
            <person name="Goldberg J."/>
            <person name="Griggs A."/>
            <person name="Gujja S."/>
            <person name="Hansen M."/>
            <person name="Howarth C."/>
            <person name="Imamovic A."/>
            <person name="Ireland A."/>
            <person name="Larimer J."/>
            <person name="McCowan C."/>
            <person name="Murphy C."/>
            <person name="Pearson M."/>
            <person name="Poon T.W."/>
            <person name="Priest M."/>
            <person name="Roberts A."/>
            <person name="Saif S."/>
            <person name="Shea T."/>
            <person name="Sisk P."/>
            <person name="Sykes S."/>
            <person name="Wortman J."/>
            <person name="Nusbaum C."/>
            <person name="Birren B."/>
        </authorList>
    </citation>
    <scope>NUCLEOTIDE SEQUENCE [LARGE SCALE GENOMIC DNA]</scope>
    <source>
        <strain evidence="1 2">P10297</strain>
    </source>
</reference>
<protein>
    <submittedName>
        <fullName evidence="1">Uncharacterized protein</fullName>
    </submittedName>
</protein>
<sequence>MFNISQLWATVSSSYFVPVDGTTDPTVIPGIGGISLPTSCVRRMWEARQQLKAVLALWHSLLTH</sequence>
<dbReference type="EMBL" id="ANIY01003839">
    <property type="protein sequence ID" value="ETP33100.1"/>
    <property type="molecule type" value="Genomic_DNA"/>
</dbReference>
<dbReference type="AlphaFoldDB" id="W2YDF4"/>
<name>W2YDF4_PHYNI</name>
<evidence type="ECO:0000313" key="1">
    <source>
        <dbReference type="EMBL" id="ETP33100.1"/>
    </source>
</evidence>
<evidence type="ECO:0000313" key="2">
    <source>
        <dbReference type="Proteomes" id="UP000018948"/>
    </source>
</evidence>
<comment type="caution">
    <text evidence="1">The sequence shown here is derived from an EMBL/GenBank/DDBJ whole genome shotgun (WGS) entry which is preliminary data.</text>
</comment>
<gene>
    <name evidence="1" type="ORF">F442_18311</name>
</gene>